<comment type="caution">
    <text evidence="6">The sequence shown here is derived from an EMBL/GenBank/DDBJ whole genome shotgun (WGS) entry which is preliminary data.</text>
</comment>
<accession>A0A811THW0</accession>
<keyword evidence="5" id="KW-0949">S-adenosyl-L-methionine</keyword>
<dbReference type="SUPFAM" id="SSF53335">
    <property type="entry name" value="S-adenosyl-L-methionine-dependent methyltransferases"/>
    <property type="match status" value="1"/>
</dbReference>
<name>A0A811THW0_9EURY</name>
<protein>
    <submittedName>
        <fullName evidence="6">Putative cobalt-precorrin-6B C(15)-methyltransferase (Decarboxylating)</fullName>
        <ecNumber evidence="6">2.1.1.196</ecNumber>
    </submittedName>
</protein>
<keyword evidence="4 6" id="KW-0808">Transferase</keyword>
<evidence type="ECO:0000256" key="4">
    <source>
        <dbReference type="ARBA" id="ARBA00022679"/>
    </source>
</evidence>
<reference evidence="6" key="1">
    <citation type="submission" date="2020-10" db="EMBL/GenBank/DDBJ databases">
        <authorList>
            <person name="Hahn C.J."/>
            <person name="Laso-Perez R."/>
            <person name="Vulcano F."/>
            <person name="Vaziourakis K.-M."/>
            <person name="Stokke R."/>
            <person name="Steen I.H."/>
            <person name="Teske A."/>
            <person name="Boetius A."/>
            <person name="Liebeke M."/>
            <person name="Amann R."/>
            <person name="Knittel K."/>
        </authorList>
    </citation>
    <scope>NUCLEOTIDE SEQUENCE</scope>
    <source>
        <strain evidence="6">Gfbio:e3339647-f889-4370-9287-4fb5cb688e4c:AG392D22_GoMArc1</strain>
    </source>
</reference>
<dbReference type="InterPro" id="IPR029063">
    <property type="entry name" value="SAM-dependent_MTases_sf"/>
</dbReference>
<dbReference type="AlphaFoldDB" id="A0A811THW0"/>
<keyword evidence="3 6" id="KW-0489">Methyltransferase</keyword>
<proteinExistence type="predicted"/>
<sequence length="179" mass="19132">MIKKCSGGPTKPEIIAISLLKLQLQSTDTMADIGCGSGAVTIEAAKIAQHIYAIDHRSTAISTAEYNLKECGIKNVTLIEDEASIALEGMRIDCAFIGGTRQIEDSVNASIKAGAKRIVVNAVRIETVARTIQYMSSLNIFTEAVHVSISKSYALEGETMFKPYNPVYIVTAATGGTQC</sequence>
<gene>
    <name evidence="6" type="primary">cbiT</name>
    <name evidence="6" type="ORF">EMLJLAPB_01160</name>
</gene>
<dbReference type="EC" id="2.1.1.196" evidence="6"/>
<dbReference type="InterPro" id="IPR050714">
    <property type="entry name" value="Cobalamin_biosynth_MTase"/>
</dbReference>
<dbReference type="InterPro" id="IPR014008">
    <property type="entry name" value="Cbl_synth_MTase_CbiT"/>
</dbReference>
<dbReference type="PANTHER" id="PTHR43182:SF1">
    <property type="entry name" value="COBALT-PRECORRIN-7 C(5)-METHYLTRANSFERASE"/>
    <property type="match status" value="1"/>
</dbReference>
<dbReference type="Pfam" id="PF06325">
    <property type="entry name" value="PrmA"/>
    <property type="match status" value="1"/>
</dbReference>
<dbReference type="EMBL" id="CAJHIS010000054">
    <property type="protein sequence ID" value="CAD6495070.1"/>
    <property type="molecule type" value="Genomic_DNA"/>
</dbReference>
<evidence type="ECO:0000256" key="5">
    <source>
        <dbReference type="ARBA" id="ARBA00022691"/>
    </source>
</evidence>
<evidence type="ECO:0000256" key="3">
    <source>
        <dbReference type="ARBA" id="ARBA00022603"/>
    </source>
</evidence>
<evidence type="ECO:0000313" key="6">
    <source>
        <dbReference type="EMBL" id="CAD6495070.1"/>
    </source>
</evidence>
<comment type="pathway">
    <text evidence="1">Cofactor biosynthesis; adenosylcobalamin biosynthesis.</text>
</comment>
<evidence type="ECO:0000256" key="1">
    <source>
        <dbReference type="ARBA" id="ARBA00004953"/>
    </source>
</evidence>
<evidence type="ECO:0000313" key="7">
    <source>
        <dbReference type="Proteomes" id="UP000634805"/>
    </source>
</evidence>
<evidence type="ECO:0000256" key="2">
    <source>
        <dbReference type="ARBA" id="ARBA00022573"/>
    </source>
</evidence>
<dbReference type="PANTHER" id="PTHR43182">
    <property type="entry name" value="COBALT-PRECORRIN-6B C(15)-METHYLTRANSFERASE (DECARBOXYLATING)"/>
    <property type="match status" value="1"/>
</dbReference>
<dbReference type="NCBIfam" id="TIGR02469">
    <property type="entry name" value="CbiT"/>
    <property type="match status" value="1"/>
</dbReference>
<keyword evidence="2" id="KW-0169">Cobalamin biosynthesis</keyword>
<dbReference type="GO" id="GO:0009236">
    <property type="term" value="P:cobalamin biosynthetic process"/>
    <property type="evidence" value="ECO:0007669"/>
    <property type="project" value="UniProtKB-KW"/>
</dbReference>
<dbReference type="CDD" id="cd02440">
    <property type="entry name" value="AdoMet_MTases"/>
    <property type="match status" value="1"/>
</dbReference>
<dbReference type="Proteomes" id="UP000634805">
    <property type="component" value="Unassembled WGS sequence"/>
</dbReference>
<dbReference type="Gene3D" id="3.40.50.150">
    <property type="entry name" value="Vaccinia Virus protein VP39"/>
    <property type="match status" value="1"/>
</dbReference>
<dbReference type="GO" id="GO:0032259">
    <property type="term" value="P:methylation"/>
    <property type="evidence" value="ECO:0007669"/>
    <property type="project" value="UniProtKB-KW"/>
</dbReference>
<organism evidence="6 7">
    <name type="scientific">Candidatus Argoarchaeum ethanivorans</name>
    <dbReference type="NCBI Taxonomy" id="2608793"/>
    <lineage>
        <taxon>Archaea</taxon>
        <taxon>Methanobacteriati</taxon>
        <taxon>Methanobacteriota</taxon>
        <taxon>Stenosarchaea group</taxon>
        <taxon>Methanomicrobia</taxon>
        <taxon>Methanosarcinales</taxon>
        <taxon>Methanosarcinales incertae sedis</taxon>
        <taxon>GOM Arc I cluster</taxon>
        <taxon>Candidatus Argoarchaeum</taxon>
    </lineage>
</organism>
<dbReference type="GO" id="GO:0008276">
    <property type="term" value="F:protein methyltransferase activity"/>
    <property type="evidence" value="ECO:0007669"/>
    <property type="project" value="InterPro"/>
</dbReference>